<keyword evidence="4 7" id="KW-0694">RNA-binding</keyword>
<evidence type="ECO:0000256" key="2">
    <source>
        <dbReference type="ARBA" id="ARBA00022555"/>
    </source>
</evidence>
<comment type="subcellular location">
    <subcellularLocation>
        <location evidence="7">Cytoplasm</location>
    </subcellularLocation>
</comment>
<dbReference type="GO" id="GO:0072344">
    <property type="term" value="P:rescue of stalled ribosome"/>
    <property type="evidence" value="ECO:0007669"/>
    <property type="project" value="UniProtKB-UniRule"/>
</dbReference>
<comment type="function">
    <text evidence="7">Hydrolyzes ribosome-free peptidyl-tRNAs (with 1 or more amino acids incorporated), which drop off the ribosome during protein synthesis, or as a result of ribosome stalling.</text>
</comment>
<dbReference type="SUPFAM" id="SSF53178">
    <property type="entry name" value="Peptidyl-tRNA hydrolase-like"/>
    <property type="match status" value="1"/>
</dbReference>
<comment type="similarity">
    <text evidence="5 7">Belongs to the PTH family.</text>
</comment>
<dbReference type="GO" id="GO:0006515">
    <property type="term" value="P:protein quality control for misfolded or incompletely synthesized proteins"/>
    <property type="evidence" value="ECO:0007669"/>
    <property type="project" value="UniProtKB-UniRule"/>
</dbReference>
<dbReference type="PROSITE" id="PS01196">
    <property type="entry name" value="PEPT_TRNA_HYDROL_2"/>
    <property type="match status" value="1"/>
</dbReference>
<feature type="active site" description="Proton acceptor" evidence="7">
    <location>
        <position position="21"/>
    </location>
</feature>
<gene>
    <name evidence="7" type="primary">pth</name>
    <name evidence="8" type="ORF">CV103_17955</name>
</gene>
<reference evidence="8 9" key="1">
    <citation type="submission" date="2017-11" db="EMBL/GenBank/DDBJ databases">
        <title>Sphingomonas oleivorans sp. nov., isolated from oil-contaminated soil.</title>
        <authorList>
            <person name="Wang L."/>
            <person name="Chen L."/>
        </authorList>
    </citation>
    <scope>NUCLEOTIDE SEQUENCE [LARGE SCALE GENOMIC DNA]</scope>
    <source>
        <strain evidence="8 9">K101</strain>
    </source>
</reference>
<dbReference type="InterPro" id="IPR001328">
    <property type="entry name" value="Pept_tRNA_hydro"/>
</dbReference>
<dbReference type="EC" id="3.1.1.29" evidence="1 7"/>
<dbReference type="PANTHER" id="PTHR17224:SF1">
    <property type="entry name" value="PEPTIDYL-TRNA HYDROLASE"/>
    <property type="match status" value="1"/>
</dbReference>
<dbReference type="GO" id="GO:0000049">
    <property type="term" value="F:tRNA binding"/>
    <property type="evidence" value="ECO:0007669"/>
    <property type="project" value="UniProtKB-UniRule"/>
</dbReference>
<evidence type="ECO:0000256" key="3">
    <source>
        <dbReference type="ARBA" id="ARBA00022801"/>
    </source>
</evidence>
<feature type="binding site" evidence="7">
    <location>
        <position position="68"/>
    </location>
    <ligand>
        <name>tRNA</name>
        <dbReference type="ChEBI" id="CHEBI:17843"/>
    </ligand>
</feature>
<comment type="caution">
    <text evidence="8">The sequence shown here is derived from an EMBL/GenBank/DDBJ whole genome shotgun (WGS) entry which is preliminary data.</text>
</comment>
<feature type="binding site" evidence="7">
    <location>
        <position position="66"/>
    </location>
    <ligand>
        <name>tRNA</name>
        <dbReference type="ChEBI" id="CHEBI:17843"/>
    </ligand>
</feature>
<dbReference type="InterPro" id="IPR018171">
    <property type="entry name" value="Pept_tRNA_hydro_CS"/>
</dbReference>
<accession>A0A2T4HNN3</accession>
<name>A0A2T4HNN3_9SPHN</name>
<keyword evidence="7" id="KW-0963">Cytoplasm</keyword>
<keyword evidence="9" id="KW-1185">Reference proteome</keyword>
<feature type="binding site" evidence="7">
    <location>
        <position position="114"/>
    </location>
    <ligand>
        <name>tRNA</name>
        <dbReference type="ChEBI" id="CHEBI:17843"/>
    </ligand>
</feature>
<dbReference type="InterPro" id="IPR036416">
    <property type="entry name" value="Pept_tRNA_hydro_sf"/>
</dbReference>
<dbReference type="PANTHER" id="PTHR17224">
    <property type="entry name" value="PEPTIDYL-TRNA HYDROLASE"/>
    <property type="match status" value="1"/>
</dbReference>
<dbReference type="AlphaFoldDB" id="A0A2T4HNN3"/>
<dbReference type="Proteomes" id="UP000241206">
    <property type="component" value="Unassembled WGS sequence"/>
</dbReference>
<feature type="site" description="Stabilizes the basic form of H active site to accept a proton" evidence="7">
    <location>
        <position position="93"/>
    </location>
</feature>
<organism evidence="8 9">
    <name type="scientific">Edaphosphingomonas fennica</name>
    <dbReference type="NCBI Taxonomy" id="114404"/>
    <lineage>
        <taxon>Bacteria</taxon>
        <taxon>Pseudomonadati</taxon>
        <taxon>Pseudomonadota</taxon>
        <taxon>Alphaproteobacteria</taxon>
        <taxon>Sphingomonadales</taxon>
        <taxon>Rhizorhabdaceae</taxon>
        <taxon>Edaphosphingomonas</taxon>
    </lineage>
</organism>
<comment type="function">
    <text evidence="7">Catalyzes the release of premature peptidyl moieties from peptidyl-tRNA molecules trapped in stalled 50S ribosomal subunits, and thus maintains levels of free tRNAs and 50S ribosomes.</text>
</comment>
<dbReference type="Pfam" id="PF01195">
    <property type="entry name" value="Pept_tRNA_hydro"/>
    <property type="match status" value="1"/>
</dbReference>
<dbReference type="GO" id="GO:0004045">
    <property type="term" value="F:peptidyl-tRNA hydrolase activity"/>
    <property type="evidence" value="ECO:0007669"/>
    <property type="project" value="UniProtKB-UniRule"/>
</dbReference>
<sequence>MMPQLWVGLGNPGAQYAMHRHNVGFMAADAIAETHGFGPEKKGFQGWVREGRIGSHKILLLKPATFMNESGRAVGEAMRFYKLDTGDVTVFHDELDLAPFKVKVKTGGGTAGHNGLRSTEAHIGNAFRRVRIGIGHPGHKDRVTGHVLGNYAKAEMDDLAGMLGAIAGEARWLADGDDARFMSEIALRQQD</sequence>
<dbReference type="CDD" id="cd00462">
    <property type="entry name" value="PTH"/>
    <property type="match status" value="1"/>
</dbReference>
<evidence type="ECO:0000256" key="7">
    <source>
        <dbReference type="HAMAP-Rule" id="MF_00083"/>
    </source>
</evidence>
<dbReference type="FunFam" id="3.40.50.1470:FF:000001">
    <property type="entry name" value="Peptidyl-tRNA hydrolase"/>
    <property type="match status" value="1"/>
</dbReference>
<dbReference type="EMBL" id="PHHF01000075">
    <property type="protein sequence ID" value="PTD17376.1"/>
    <property type="molecule type" value="Genomic_DNA"/>
</dbReference>
<comment type="subunit">
    <text evidence="7">Monomer.</text>
</comment>
<evidence type="ECO:0000256" key="4">
    <source>
        <dbReference type="ARBA" id="ARBA00022884"/>
    </source>
</evidence>
<proteinExistence type="inferred from homology"/>
<comment type="catalytic activity">
    <reaction evidence="7">
        <text>an N-acyl-L-alpha-aminoacyl-tRNA + H2O = an N-acyl-L-amino acid + a tRNA + H(+)</text>
        <dbReference type="Rhea" id="RHEA:54448"/>
        <dbReference type="Rhea" id="RHEA-COMP:10123"/>
        <dbReference type="Rhea" id="RHEA-COMP:13883"/>
        <dbReference type="ChEBI" id="CHEBI:15377"/>
        <dbReference type="ChEBI" id="CHEBI:15378"/>
        <dbReference type="ChEBI" id="CHEBI:59874"/>
        <dbReference type="ChEBI" id="CHEBI:78442"/>
        <dbReference type="ChEBI" id="CHEBI:138191"/>
        <dbReference type="EC" id="3.1.1.29"/>
    </reaction>
</comment>
<evidence type="ECO:0000256" key="1">
    <source>
        <dbReference type="ARBA" id="ARBA00013260"/>
    </source>
</evidence>
<dbReference type="NCBIfam" id="TIGR00447">
    <property type="entry name" value="pth"/>
    <property type="match status" value="1"/>
</dbReference>
<keyword evidence="3 7" id="KW-0378">Hydrolase</keyword>
<feature type="site" description="Discriminates between blocked and unblocked aminoacyl-tRNA" evidence="7">
    <location>
        <position position="11"/>
    </location>
</feature>
<evidence type="ECO:0000313" key="8">
    <source>
        <dbReference type="EMBL" id="PTD17376.1"/>
    </source>
</evidence>
<evidence type="ECO:0000256" key="6">
    <source>
        <dbReference type="ARBA" id="ARBA00050038"/>
    </source>
</evidence>
<protein>
    <recommendedName>
        <fullName evidence="6 7">Peptidyl-tRNA hydrolase</fullName>
        <shortName evidence="7">Pth</shortName>
        <ecNumber evidence="1 7">3.1.1.29</ecNumber>
    </recommendedName>
</protein>
<dbReference type="Gene3D" id="3.40.50.1470">
    <property type="entry name" value="Peptidyl-tRNA hydrolase"/>
    <property type="match status" value="1"/>
</dbReference>
<dbReference type="HAMAP" id="MF_00083">
    <property type="entry name" value="Pept_tRNA_hydro_bact"/>
    <property type="match status" value="1"/>
</dbReference>
<keyword evidence="2 7" id="KW-0820">tRNA-binding</keyword>
<evidence type="ECO:0000313" key="9">
    <source>
        <dbReference type="Proteomes" id="UP000241206"/>
    </source>
</evidence>
<evidence type="ECO:0000256" key="5">
    <source>
        <dbReference type="ARBA" id="ARBA00038063"/>
    </source>
</evidence>
<dbReference type="GO" id="GO:0005737">
    <property type="term" value="C:cytoplasm"/>
    <property type="evidence" value="ECO:0007669"/>
    <property type="project" value="UniProtKB-SubCell"/>
</dbReference>
<feature type="binding site" evidence="7">
    <location>
        <position position="16"/>
    </location>
    <ligand>
        <name>tRNA</name>
        <dbReference type="ChEBI" id="CHEBI:17843"/>
    </ligand>
</feature>